<gene>
    <name evidence="2" type="ORF">M413DRAFT_165491</name>
</gene>
<evidence type="ECO:0000313" key="3">
    <source>
        <dbReference type="Proteomes" id="UP000053424"/>
    </source>
</evidence>
<reference evidence="3" key="2">
    <citation type="submission" date="2015-01" db="EMBL/GenBank/DDBJ databases">
        <title>Evolutionary Origins and Diversification of the Mycorrhizal Mutualists.</title>
        <authorList>
            <consortium name="DOE Joint Genome Institute"/>
            <consortium name="Mycorrhizal Genomics Consortium"/>
            <person name="Kohler A."/>
            <person name="Kuo A."/>
            <person name="Nagy L.G."/>
            <person name="Floudas D."/>
            <person name="Copeland A."/>
            <person name="Barry K.W."/>
            <person name="Cichocki N."/>
            <person name="Veneault-Fourrey C."/>
            <person name="LaButti K."/>
            <person name="Lindquist E.A."/>
            <person name="Lipzen A."/>
            <person name="Lundell T."/>
            <person name="Morin E."/>
            <person name="Murat C."/>
            <person name="Riley R."/>
            <person name="Ohm R."/>
            <person name="Sun H."/>
            <person name="Tunlid A."/>
            <person name="Henrissat B."/>
            <person name="Grigoriev I.V."/>
            <person name="Hibbett D.S."/>
            <person name="Martin F."/>
        </authorList>
    </citation>
    <scope>NUCLEOTIDE SEQUENCE [LARGE SCALE GENOMIC DNA]</scope>
    <source>
        <strain evidence="3">h7</strain>
    </source>
</reference>
<accession>A0A0C3CAM4</accession>
<organism evidence="2 3">
    <name type="scientific">Hebeloma cylindrosporum</name>
    <dbReference type="NCBI Taxonomy" id="76867"/>
    <lineage>
        <taxon>Eukaryota</taxon>
        <taxon>Fungi</taxon>
        <taxon>Dikarya</taxon>
        <taxon>Basidiomycota</taxon>
        <taxon>Agaricomycotina</taxon>
        <taxon>Agaricomycetes</taxon>
        <taxon>Agaricomycetidae</taxon>
        <taxon>Agaricales</taxon>
        <taxon>Agaricineae</taxon>
        <taxon>Hymenogastraceae</taxon>
        <taxon>Hebeloma</taxon>
    </lineage>
</organism>
<dbReference type="HOGENOM" id="CLU_2223584_0_0_1"/>
<dbReference type="Proteomes" id="UP000053424">
    <property type="component" value="Unassembled WGS sequence"/>
</dbReference>
<dbReference type="EMBL" id="KN831782">
    <property type="protein sequence ID" value="KIM40631.1"/>
    <property type="molecule type" value="Genomic_DNA"/>
</dbReference>
<reference evidence="2 3" key="1">
    <citation type="submission" date="2014-04" db="EMBL/GenBank/DDBJ databases">
        <authorList>
            <consortium name="DOE Joint Genome Institute"/>
            <person name="Kuo A."/>
            <person name="Gay G."/>
            <person name="Dore J."/>
            <person name="Kohler A."/>
            <person name="Nagy L.G."/>
            <person name="Floudas D."/>
            <person name="Copeland A."/>
            <person name="Barry K.W."/>
            <person name="Cichocki N."/>
            <person name="Veneault-Fourrey C."/>
            <person name="LaButti K."/>
            <person name="Lindquist E.A."/>
            <person name="Lipzen A."/>
            <person name="Lundell T."/>
            <person name="Morin E."/>
            <person name="Murat C."/>
            <person name="Sun H."/>
            <person name="Tunlid A."/>
            <person name="Henrissat B."/>
            <person name="Grigoriev I.V."/>
            <person name="Hibbett D.S."/>
            <person name="Martin F."/>
            <person name="Nordberg H.P."/>
            <person name="Cantor M.N."/>
            <person name="Hua S.X."/>
        </authorList>
    </citation>
    <scope>NUCLEOTIDE SEQUENCE [LARGE SCALE GENOMIC DNA]</scope>
    <source>
        <strain evidence="3">h7</strain>
    </source>
</reference>
<name>A0A0C3CAM4_HEBCY</name>
<evidence type="ECO:0000256" key="1">
    <source>
        <dbReference type="SAM" id="MobiDB-lite"/>
    </source>
</evidence>
<sequence length="106" mass="11897">MLNGILTNVTRWRFVFYFTVSNNRRGNSADPTSQIMRSWSFWKEQSISITRTYACVRAVTANLDISSNATSVSPFSRKKPRSSASSSTLSKYSVTLQRFSTLAKAA</sequence>
<dbReference type="AlphaFoldDB" id="A0A0C3CAM4"/>
<evidence type="ECO:0000313" key="2">
    <source>
        <dbReference type="EMBL" id="KIM40631.1"/>
    </source>
</evidence>
<protein>
    <submittedName>
        <fullName evidence="2">Uncharacterized protein</fullName>
    </submittedName>
</protein>
<keyword evidence="3" id="KW-1185">Reference proteome</keyword>
<feature type="compositionally biased region" description="Low complexity" evidence="1">
    <location>
        <begin position="82"/>
        <end position="91"/>
    </location>
</feature>
<feature type="region of interest" description="Disordered" evidence="1">
    <location>
        <begin position="69"/>
        <end position="91"/>
    </location>
</feature>
<proteinExistence type="predicted"/>